<proteinExistence type="predicted"/>
<evidence type="ECO:0000313" key="3">
    <source>
        <dbReference type="Proteomes" id="UP001331761"/>
    </source>
</evidence>
<organism evidence="2 3">
    <name type="scientific">Trichostrongylus colubriformis</name>
    <name type="common">Black scour worm</name>
    <dbReference type="NCBI Taxonomy" id="6319"/>
    <lineage>
        <taxon>Eukaryota</taxon>
        <taxon>Metazoa</taxon>
        <taxon>Ecdysozoa</taxon>
        <taxon>Nematoda</taxon>
        <taxon>Chromadorea</taxon>
        <taxon>Rhabditida</taxon>
        <taxon>Rhabditina</taxon>
        <taxon>Rhabditomorpha</taxon>
        <taxon>Strongyloidea</taxon>
        <taxon>Trichostrongylidae</taxon>
        <taxon>Trichostrongylus</taxon>
    </lineage>
</organism>
<dbReference type="Proteomes" id="UP001331761">
    <property type="component" value="Unassembled WGS sequence"/>
</dbReference>
<gene>
    <name evidence="2" type="ORF">GCK32_010679</name>
</gene>
<evidence type="ECO:0000256" key="1">
    <source>
        <dbReference type="SAM" id="SignalP"/>
    </source>
</evidence>
<keyword evidence="3" id="KW-1185">Reference proteome</keyword>
<dbReference type="EMBL" id="WIXE01008618">
    <property type="protein sequence ID" value="KAK5979157.1"/>
    <property type="molecule type" value="Genomic_DNA"/>
</dbReference>
<sequence length="150" mass="17293">MMLILLTTLVAIVFSESSLVNSDNEVNNDVCNYSEVKVQPFRDITNSSLRSFLLSKLRGIANNDCVQSYQVQVNDDSNPFHVFRIDRQTRFSQSYSVCDAVSTARCPQQVSRYNTLRKRFESLYFSCFLPENMVKYIVNTSIQFRASHYG</sequence>
<comment type="caution">
    <text evidence="2">The sequence shown here is derived from an EMBL/GenBank/DDBJ whole genome shotgun (WGS) entry which is preliminary data.</text>
</comment>
<accession>A0AAN8IRQ3</accession>
<reference evidence="2 3" key="1">
    <citation type="submission" date="2019-10" db="EMBL/GenBank/DDBJ databases">
        <title>Assembly and Annotation for the nematode Trichostrongylus colubriformis.</title>
        <authorList>
            <person name="Martin J."/>
        </authorList>
    </citation>
    <scope>NUCLEOTIDE SEQUENCE [LARGE SCALE GENOMIC DNA]</scope>
    <source>
        <strain evidence="2">G859</strain>
        <tissue evidence="2">Whole worm</tissue>
    </source>
</reference>
<name>A0AAN8IRQ3_TRICO</name>
<protein>
    <submittedName>
        <fullName evidence="2">Uncharacterized protein</fullName>
    </submittedName>
</protein>
<feature type="chain" id="PRO_5042859057" evidence="1">
    <location>
        <begin position="18"/>
        <end position="150"/>
    </location>
</feature>
<evidence type="ECO:0000313" key="2">
    <source>
        <dbReference type="EMBL" id="KAK5979157.1"/>
    </source>
</evidence>
<feature type="signal peptide" evidence="1">
    <location>
        <begin position="1"/>
        <end position="17"/>
    </location>
</feature>
<keyword evidence="1" id="KW-0732">Signal</keyword>
<dbReference type="AlphaFoldDB" id="A0AAN8IRQ3"/>